<accession>A0A2G3ALN6</accession>
<evidence type="ECO:0008006" key="8">
    <source>
        <dbReference type="Google" id="ProtNLM"/>
    </source>
</evidence>
<proteinExistence type="predicted"/>
<keyword evidence="4" id="KW-0418">Kinase</keyword>
<dbReference type="InterPro" id="IPR035102">
    <property type="entry name" value="Phosphomevalonate_kinase"/>
</dbReference>
<reference evidence="6 7" key="2">
    <citation type="journal article" date="2017" name="Genome Biol.">
        <title>New reference genome sequences of hot pepper reveal the massive evolution of plant disease-resistance genes by retroduplication.</title>
        <authorList>
            <person name="Kim S."/>
            <person name="Park J."/>
            <person name="Yeom S.I."/>
            <person name="Kim Y.M."/>
            <person name="Seo E."/>
            <person name="Kim K.T."/>
            <person name="Kim M.S."/>
            <person name="Lee J.M."/>
            <person name="Cheong K."/>
            <person name="Shin H.S."/>
            <person name="Kim S.B."/>
            <person name="Han K."/>
            <person name="Lee J."/>
            <person name="Park M."/>
            <person name="Lee H.A."/>
            <person name="Lee H.Y."/>
            <person name="Lee Y."/>
            <person name="Oh S."/>
            <person name="Lee J.H."/>
            <person name="Choi E."/>
            <person name="Choi E."/>
            <person name="Lee S.E."/>
            <person name="Jeon J."/>
            <person name="Kim H."/>
            <person name="Choi G."/>
            <person name="Song H."/>
            <person name="Lee J."/>
            <person name="Lee S.C."/>
            <person name="Kwon J.K."/>
            <person name="Lee H.Y."/>
            <person name="Koo N."/>
            <person name="Hong Y."/>
            <person name="Kim R.W."/>
            <person name="Kang W.H."/>
            <person name="Huh J.H."/>
            <person name="Kang B.C."/>
            <person name="Yang T.J."/>
            <person name="Lee Y.H."/>
            <person name="Bennetzen J.L."/>
            <person name="Choi D."/>
        </authorList>
    </citation>
    <scope>NUCLEOTIDE SEQUENCE [LARGE SCALE GENOMIC DNA]</scope>
    <source>
        <strain evidence="7">cv. CM334</strain>
    </source>
</reference>
<dbReference type="EMBL" id="AYRZ02000001">
    <property type="protein sequence ID" value="PHT95118.1"/>
    <property type="molecule type" value="Genomic_DNA"/>
</dbReference>
<evidence type="ECO:0000256" key="4">
    <source>
        <dbReference type="ARBA" id="ARBA00022777"/>
    </source>
</evidence>
<evidence type="ECO:0000256" key="2">
    <source>
        <dbReference type="ARBA" id="ARBA00022679"/>
    </source>
</evidence>
<evidence type="ECO:0000313" key="7">
    <source>
        <dbReference type="Proteomes" id="UP000222542"/>
    </source>
</evidence>
<name>A0A2G3ALN6_CAPAN</name>
<evidence type="ECO:0000256" key="3">
    <source>
        <dbReference type="ARBA" id="ARBA00022741"/>
    </source>
</evidence>
<gene>
    <name evidence="6" type="ORF">T459_03000</name>
</gene>
<keyword evidence="7" id="KW-1185">Reference proteome</keyword>
<evidence type="ECO:0000256" key="5">
    <source>
        <dbReference type="ARBA" id="ARBA00022840"/>
    </source>
</evidence>
<dbReference type="STRING" id="4072.A0A2G3ALN6"/>
<dbReference type="OMA" id="HEQWIEQ"/>
<dbReference type="Proteomes" id="UP000222542">
    <property type="component" value="Unassembled WGS sequence"/>
</dbReference>
<comment type="caution">
    <text evidence="6">The sequence shown here is derived from an EMBL/GenBank/DDBJ whole genome shotgun (WGS) entry which is preliminary data.</text>
</comment>
<dbReference type="GO" id="GO:0016301">
    <property type="term" value="F:kinase activity"/>
    <property type="evidence" value="ECO:0007669"/>
    <property type="project" value="UniProtKB-KW"/>
</dbReference>
<keyword evidence="5" id="KW-0067">ATP-binding</keyword>
<dbReference type="PANTHER" id="PTHR31814">
    <property type="match status" value="1"/>
</dbReference>
<dbReference type="PANTHER" id="PTHR31814:SF2">
    <property type="entry name" value="PHOSPHOMEVALONATE KINASE"/>
    <property type="match status" value="1"/>
</dbReference>
<evidence type="ECO:0000313" key="6">
    <source>
        <dbReference type="EMBL" id="PHT95118.1"/>
    </source>
</evidence>
<protein>
    <recommendedName>
        <fullName evidence="8">GHMP kinase C-terminal domain-containing protein</fullName>
    </recommendedName>
</protein>
<dbReference type="AlphaFoldDB" id="A0A2G3ALN6"/>
<reference evidence="6 7" key="1">
    <citation type="journal article" date="2014" name="Nat. Genet.">
        <title>Genome sequence of the hot pepper provides insights into the evolution of pungency in Capsicum species.</title>
        <authorList>
            <person name="Kim S."/>
            <person name="Park M."/>
            <person name="Yeom S.I."/>
            <person name="Kim Y.M."/>
            <person name="Lee J.M."/>
            <person name="Lee H.A."/>
            <person name="Seo E."/>
            <person name="Choi J."/>
            <person name="Cheong K."/>
            <person name="Kim K.T."/>
            <person name="Jung K."/>
            <person name="Lee G.W."/>
            <person name="Oh S.K."/>
            <person name="Bae C."/>
            <person name="Kim S.B."/>
            <person name="Lee H.Y."/>
            <person name="Kim S.Y."/>
            <person name="Kim M.S."/>
            <person name="Kang B.C."/>
            <person name="Jo Y.D."/>
            <person name="Yang H.B."/>
            <person name="Jeong H.J."/>
            <person name="Kang W.H."/>
            <person name="Kwon J.K."/>
            <person name="Shin C."/>
            <person name="Lim J.Y."/>
            <person name="Park J.H."/>
            <person name="Huh J.H."/>
            <person name="Kim J.S."/>
            <person name="Kim B.D."/>
            <person name="Cohen O."/>
            <person name="Paran I."/>
            <person name="Suh M.C."/>
            <person name="Lee S.B."/>
            <person name="Kim Y.K."/>
            <person name="Shin Y."/>
            <person name="Noh S.J."/>
            <person name="Park J."/>
            <person name="Seo Y.S."/>
            <person name="Kwon S.Y."/>
            <person name="Kim H.A."/>
            <person name="Park J.M."/>
            <person name="Kim H.J."/>
            <person name="Choi S.B."/>
            <person name="Bosland P.W."/>
            <person name="Reeves G."/>
            <person name="Jo S.H."/>
            <person name="Lee B.W."/>
            <person name="Cho H.T."/>
            <person name="Choi H.S."/>
            <person name="Lee M.S."/>
            <person name="Yu Y."/>
            <person name="Do Choi Y."/>
            <person name="Park B.S."/>
            <person name="van Deynze A."/>
            <person name="Ashrafi H."/>
            <person name="Hill T."/>
            <person name="Kim W.T."/>
            <person name="Pai H.S."/>
            <person name="Ahn H.K."/>
            <person name="Yeam I."/>
            <person name="Giovannoni J.J."/>
            <person name="Rose J.K."/>
            <person name="Sorensen I."/>
            <person name="Lee S.J."/>
            <person name="Kim R.W."/>
            <person name="Choi I.Y."/>
            <person name="Choi B.S."/>
            <person name="Lim J.S."/>
            <person name="Lee Y.H."/>
            <person name="Choi D."/>
        </authorList>
    </citation>
    <scope>NUCLEOTIDE SEQUENCE [LARGE SCALE GENOMIC DNA]</scope>
    <source>
        <strain evidence="7">cv. CM334</strain>
    </source>
</reference>
<evidence type="ECO:0000256" key="1">
    <source>
        <dbReference type="ARBA" id="ARBA00005092"/>
    </source>
</evidence>
<comment type="pathway">
    <text evidence="1">Isoprenoid biosynthesis; isopentenyl diphosphate biosynthesis via mevalonate pathway.</text>
</comment>
<sequence>MLGMMYYVRKIGESKGISIEPESQNHLLDTTMSMEGVLLAGVSGAGGFDAVVYITLGASKENVSRTWSSLNVLALLEKEDHRGVSLEDSDPRGREVTIVVSSIQIQ</sequence>
<keyword evidence="3" id="KW-0547">Nucleotide-binding</keyword>
<organism evidence="6 7">
    <name type="scientific">Capsicum annuum</name>
    <name type="common">Capsicum pepper</name>
    <dbReference type="NCBI Taxonomy" id="4072"/>
    <lineage>
        <taxon>Eukaryota</taxon>
        <taxon>Viridiplantae</taxon>
        <taxon>Streptophyta</taxon>
        <taxon>Embryophyta</taxon>
        <taxon>Tracheophyta</taxon>
        <taxon>Spermatophyta</taxon>
        <taxon>Magnoliopsida</taxon>
        <taxon>eudicotyledons</taxon>
        <taxon>Gunneridae</taxon>
        <taxon>Pentapetalae</taxon>
        <taxon>asterids</taxon>
        <taxon>lamiids</taxon>
        <taxon>Solanales</taxon>
        <taxon>Solanaceae</taxon>
        <taxon>Solanoideae</taxon>
        <taxon>Capsiceae</taxon>
        <taxon>Capsicum</taxon>
    </lineage>
</organism>
<dbReference type="Gramene" id="PHT95118">
    <property type="protein sequence ID" value="PHT95118"/>
    <property type="gene ID" value="T459_03000"/>
</dbReference>
<dbReference type="GO" id="GO:0005524">
    <property type="term" value="F:ATP binding"/>
    <property type="evidence" value="ECO:0007669"/>
    <property type="project" value="UniProtKB-KW"/>
</dbReference>
<keyword evidence="2" id="KW-0808">Transferase</keyword>